<dbReference type="OrthoDB" id="5919042at2759"/>
<dbReference type="AlphaFoldDB" id="A0A183ETR9"/>
<protein>
    <submittedName>
        <fullName evidence="4">PH domain-containing protein</fullName>
    </submittedName>
</protein>
<gene>
    <name evidence="2" type="ORF">GPUH_LOCUS24359</name>
</gene>
<keyword evidence="1" id="KW-0812">Transmembrane</keyword>
<reference evidence="4" key="1">
    <citation type="submission" date="2016-06" db="UniProtKB">
        <authorList>
            <consortium name="WormBaseParasite"/>
        </authorList>
    </citation>
    <scope>IDENTIFICATION</scope>
</reference>
<reference evidence="2 3" key="2">
    <citation type="submission" date="2018-11" db="EMBL/GenBank/DDBJ databases">
        <authorList>
            <consortium name="Pathogen Informatics"/>
        </authorList>
    </citation>
    <scope>NUCLEOTIDE SEQUENCE [LARGE SCALE GENOMIC DNA]</scope>
</reference>
<dbReference type="Proteomes" id="UP000271098">
    <property type="component" value="Unassembled WGS sequence"/>
</dbReference>
<evidence type="ECO:0000256" key="1">
    <source>
        <dbReference type="SAM" id="Phobius"/>
    </source>
</evidence>
<evidence type="ECO:0000313" key="4">
    <source>
        <dbReference type="WBParaSite" id="GPUH_0002439001-mRNA-1"/>
    </source>
</evidence>
<organism evidence="4">
    <name type="scientific">Gongylonema pulchrum</name>
    <dbReference type="NCBI Taxonomy" id="637853"/>
    <lineage>
        <taxon>Eukaryota</taxon>
        <taxon>Metazoa</taxon>
        <taxon>Ecdysozoa</taxon>
        <taxon>Nematoda</taxon>
        <taxon>Chromadorea</taxon>
        <taxon>Rhabditida</taxon>
        <taxon>Spirurina</taxon>
        <taxon>Spiruromorpha</taxon>
        <taxon>Spiruroidea</taxon>
        <taxon>Gongylonematidae</taxon>
        <taxon>Gongylonema</taxon>
    </lineage>
</organism>
<proteinExistence type="predicted"/>
<accession>A0A183ETR9</accession>
<evidence type="ECO:0000313" key="2">
    <source>
        <dbReference type="EMBL" id="VDN42736.1"/>
    </source>
</evidence>
<dbReference type="WBParaSite" id="GPUH_0002439001-mRNA-1">
    <property type="protein sequence ID" value="GPUH_0002439001-mRNA-1"/>
    <property type="gene ID" value="GPUH_0002439001"/>
</dbReference>
<evidence type="ECO:0000313" key="3">
    <source>
        <dbReference type="Proteomes" id="UP000271098"/>
    </source>
</evidence>
<sequence>MAELRRNTELCQSKFDAERREWMRSIQTVEESKAQNAGSGKAEIDMLKAKVSELSAALADAERTRLFLLEDNGKIKQQKAKLRYFIAFVANCTNLSQEVMSLLYYYAFLHICKCKNAYCDNLWFPFAALLLPNVLMPHLVA</sequence>
<keyword evidence="1" id="KW-1133">Transmembrane helix</keyword>
<keyword evidence="1" id="KW-0472">Membrane</keyword>
<keyword evidence="3" id="KW-1185">Reference proteome</keyword>
<feature type="transmembrane region" description="Helical" evidence="1">
    <location>
        <begin position="122"/>
        <end position="140"/>
    </location>
</feature>
<dbReference type="EMBL" id="UYRT01100882">
    <property type="protein sequence ID" value="VDN42736.1"/>
    <property type="molecule type" value="Genomic_DNA"/>
</dbReference>
<name>A0A183ETR9_9BILA</name>
<feature type="transmembrane region" description="Helical" evidence="1">
    <location>
        <begin position="84"/>
        <end position="107"/>
    </location>
</feature>